<dbReference type="Proteomes" id="UP000596660">
    <property type="component" value="Unplaced"/>
</dbReference>
<reference evidence="1" key="1">
    <citation type="journal article" date="2017" name="Nature">
        <title>The genome of Chenopodium quinoa.</title>
        <authorList>
            <person name="Jarvis D.E."/>
            <person name="Ho Y.S."/>
            <person name="Lightfoot D.J."/>
            <person name="Schmoeckel S.M."/>
            <person name="Li B."/>
            <person name="Borm T.J.A."/>
            <person name="Ohyanagi H."/>
            <person name="Mineta K."/>
            <person name="Michell C.T."/>
            <person name="Saber N."/>
            <person name="Kharbatia N.M."/>
            <person name="Rupper R.R."/>
            <person name="Sharp A.R."/>
            <person name="Dally N."/>
            <person name="Boughton B.A."/>
            <person name="Woo Y.H."/>
            <person name="Gao G."/>
            <person name="Schijlen E.G.W.M."/>
            <person name="Guo X."/>
            <person name="Momin A.A."/>
            <person name="Negrao S."/>
            <person name="Al-Babili S."/>
            <person name="Gehring C."/>
            <person name="Roessner U."/>
            <person name="Jung C."/>
            <person name="Murphy K."/>
            <person name="Arold S.T."/>
            <person name="Gojobori T."/>
            <person name="van der Linden C.G."/>
            <person name="van Loo E.N."/>
            <person name="Jellen E.N."/>
            <person name="Maughan P.J."/>
            <person name="Tester M."/>
        </authorList>
    </citation>
    <scope>NUCLEOTIDE SEQUENCE [LARGE SCALE GENOMIC DNA]</scope>
    <source>
        <strain evidence="1">cv. PI 614886</strain>
    </source>
</reference>
<evidence type="ECO:0000313" key="2">
    <source>
        <dbReference type="Proteomes" id="UP000596660"/>
    </source>
</evidence>
<proteinExistence type="predicted"/>
<accession>A0A803LSM3</accession>
<evidence type="ECO:0000313" key="1">
    <source>
        <dbReference type="EnsemblPlants" id="AUR62018217-RA:cds"/>
    </source>
</evidence>
<name>A0A803LSM3_CHEQI</name>
<keyword evidence="2" id="KW-1185">Reference proteome</keyword>
<organism evidence="1 2">
    <name type="scientific">Chenopodium quinoa</name>
    <name type="common">Quinoa</name>
    <dbReference type="NCBI Taxonomy" id="63459"/>
    <lineage>
        <taxon>Eukaryota</taxon>
        <taxon>Viridiplantae</taxon>
        <taxon>Streptophyta</taxon>
        <taxon>Embryophyta</taxon>
        <taxon>Tracheophyta</taxon>
        <taxon>Spermatophyta</taxon>
        <taxon>Magnoliopsida</taxon>
        <taxon>eudicotyledons</taxon>
        <taxon>Gunneridae</taxon>
        <taxon>Pentapetalae</taxon>
        <taxon>Caryophyllales</taxon>
        <taxon>Chenopodiaceae</taxon>
        <taxon>Chenopodioideae</taxon>
        <taxon>Atripliceae</taxon>
        <taxon>Chenopodium</taxon>
    </lineage>
</organism>
<dbReference type="AlphaFoldDB" id="A0A803LSM3"/>
<reference evidence="1" key="2">
    <citation type="submission" date="2021-03" db="UniProtKB">
        <authorList>
            <consortium name="EnsemblPlants"/>
        </authorList>
    </citation>
    <scope>IDENTIFICATION</scope>
</reference>
<dbReference type="EnsemblPlants" id="AUR62018217-RA">
    <property type="protein sequence ID" value="AUR62018217-RA:cds"/>
    <property type="gene ID" value="AUR62018217"/>
</dbReference>
<sequence>MASSSANVQATEVKHEVFNEFDDALDNVMLKERRKMFYEFDDALDNVTLKERRKMLGSSIVVGCVQNGAAALNQSISGGGVYITNISGAMRQQQKQHLLRWYIPSKMTLTSAETAVKKIGGISLHLSRGE</sequence>
<dbReference type="Gramene" id="AUR62018217-RA">
    <property type="protein sequence ID" value="AUR62018217-RA:cds"/>
    <property type="gene ID" value="AUR62018217"/>
</dbReference>
<protein>
    <submittedName>
        <fullName evidence="1">Uncharacterized protein</fullName>
    </submittedName>
</protein>